<evidence type="ECO:0000313" key="1">
    <source>
        <dbReference type="EMBL" id="KAG1780200.1"/>
    </source>
</evidence>
<dbReference type="OrthoDB" id="3258141at2759"/>
<dbReference type="EMBL" id="JABBWD010000009">
    <property type="protein sequence ID" value="KAG1780200.1"/>
    <property type="molecule type" value="Genomic_DNA"/>
</dbReference>
<dbReference type="Proteomes" id="UP000714275">
    <property type="component" value="Unassembled WGS sequence"/>
</dbReference>
<reference evidence="1" key="1">
    <citation type="journal article" date="2020" name="New Phytol.">
        <title>Comparative genomics reveals dynamic genome evolution in host specialist ectomycorrhizal fungi.</title>
        <authorList>
            <person name="Lofgren L.A."/>
            <person name="Nguyen N.H."/>
            <person name="Vilgalys R."/>
            <person name="Ruytinx J."/>
            <person name="Liao H.L."/>
            <person name="Branco S."/>
            <person name="Kuo A."/>
            <person name="LaButti K."/>
            <person name="Lipzen A."/>
            <person name="Andreopoulos W."/>
            <person name="Pangilinan J."/>
            <person name="Riley R."/>
            <person name="Hundley H."/>
            <person name="Na H."/>
            <person name="Barry K."/>
            <person name="Grigoriev I.V."/>
            <person name="Stajich J.E."/>
            <person name="Kennedy P.G."/>
        </authorList>
    </citation>
    <scope>NUCLEOTIDE SEQUENCE</scope>
    <source>
        <strain evidence="1">DOB743</strain>
    </source>
</reference>
<gene>
    <name evidence="1" type="ORF">EV702DRAFT_767960</name>
</gene>
<proteinExistence type="predicted"/>
<dbReference type="AlphaFoldDB" id="A0A9P7A1T7"/>
<name>A0A9P7A1T7_9AGAM</name>
<organism evidence="1 2">
    <name type="scientific">Suillus placidus</name>
    <dbReference type="NCBI Taxonomy" id="48579"/>
    <lineage>
        <taxon>Eukaryota</taxon>
        <taxon>Fungi</taxon>
        <taxon>Dikarya</taxon>
        <taxon>Basidiomycota</taxon>
        <taxon>Agaricomycotina</taxon>
        <taxon>Agaricomycetes</taxon>
        <taxon>Agaricomycetidae</taxon>
        <taxon>Boletales</taxon>
        <taxon>Suillineae</taxon>
        <taxon>Suillaceae</taxon>
        <taxon>Suillus</taxon>
    </lineage>
</organism>
<keyword evidence="2" id="KW-1185">Reference proteome</keyword>
<accession>A0A9P7A1T7</accession>
<evidence type="ECO:0000313" key="2">
    <source>
        <dbReference type="Proteomes" id="UP000714275"/>
    </source>
</evidence>
<sequence length="256" mass="28901">MADLRPGVTKWTDSDLEAYHITVSSQTKKKFFGVPHLPPPAHPALVDYMDLPDRRTMSSSTRKLLWYCDLANSPGPGQFRTAGVNFFAKLLETYGYNDGRRIVFTHHPLPLPICGVTSVVEMDISVMDDNEILMVVLDLTRLEDIWYYLEPTVIAGAIAAYVANNKVRVNMNLPPLDAITIPAITLEGLTPTFYKIPVTAELSEAVARGTYPTSKTRVLRYFPKYSVHPRSLAFRETEDRAEFLACLEAFKQFLRK</sequence>
<protein>
    <submittedName>
        <fullName evidence="1">Uncharacterized protein</fullName>
    </submittedName>
</protein>
<comment type="caution">
    <text evidence="1">The sequence shown here is derived from an EMBL/GenBank/DDBJ whole genome shotgun (WGS) entry which is preliminary data.</text>
</comment>